<evidence type="ECO:0000256" key="2">
    <source>
        <dbReference type="ARBA" id="ARBA00022475"/>
    </source>
</evidence>
<comment type="subcellular location">
    <subcellularLocation>
        <location evidence="1">Cell membrane</location>
        <topology evidence="1">Multi-pass membrane protein</topology>
    </subcellularLocation>
</comment>
<dbReference type="PANTHER" id="PTHR35007">
    <property type="entry name" value="INTEGRAL MEMBRANE PROTEIN-RELATED"/>
    <property type="match status" value="1"/>
</dbReference>
<evidence type="ECO:0000256" key="3">
    <source>
        <dbReference type="ARBA" id="ARBA00022692"/>
    </source>
</evidence>
<accession>A0A2V4L230</accession>
<evidence type="ECO:0000256" key="5">
    <source>
        <dbReference type="ARBA" id="ARBA00023136"/>
    </source>
</evidence>
<dbReference type="AlphaFoldDB" id="A0A2V4L230"/>
<reference evidence="8 9" key="1">
    <citation type="submission" date="2018-06" db="EMBL/GenBank/DDBJ databases">
        <title>Pseudomonas diversity within urban Lake Michigan freshwaters.</title>
        <authorList>
            <person name="Batrich M."/>
            <person name="Hatzopoulos T."/>
            <person name="Putonti C."/>
        </authorList>
    </citation>
    <scope>NUCLEOTIDE SEQUENCE [LARGE SCALE GENOMIC DNA]</scope>
    <source>
        <strain evidence="8 9">MB-090714</strain>
    </source>
</reference>
<evidence type="ECO:0000256" key="4">
    <source>
        <dbReference type="ARBA" id="ARBA00022989"/>
    </source>
</evidence>
<evidence type="ECO:0000256" key="6">
    <source>
        <dbReference type="SAM" id="Phobius"/>
    </source>
</evidence>
<gene>
    <name evidence="8" type="ORF">DMO17_09790</name>
</gene>
<dbReference type="Gene3D" id="1.20.81.30">
    <property type="entry name" value="Type II secretion system (T2SS), domain F"/>
    <property type="match status" value="1"/>
</dbReference>
<proteinExistence type="predicted"/>
<dbReference type="GO" id="GO:0005886">
    <property type="term" value="C:plasma membrane"/>
    <property type="evidence" value="ECO:0007669"/>
    <property type="project" value="UniProtKB-SubCell"/>
</dbReference>
<dbReference type="PANTHER" id="PTHR35007:SF1">
    <property type="entry name" value="PILUS ASSEMBLY PROTEIN"/>
    <property type="match status" value="1"/>
</dbReference>
<dbReference type="EMBL" id="QJRX01000004">
    <property type="protein sequence ID" value="PYC25948.1"/>
    <property type="molecule type" value="Genomic_DNA"/>
</dbReference>
<keyword evidence="5 6" id="KW-0472">Membrane</keyword>
<sequence length="325" mass="35790">MAGSGGATWRQARCRSSTRSCVVGVFRWIWASSRPARRSDMSGLMLILCVAAVALCAFCLALIFGRVILANLSFYRRQFSASAEVELADMFIFASGQQLFVFNLMLLVFVPLFLHVLFDILVITATGALLALFVPRVVFKTLKRKRLMKFEEQLPDAFMLLSSSLQSGASLNMALENVVQQSPAPLSQEFGLLVKKLRLGVTLEDALVKMEERIPLPSFIMASSAVRISREVGGNLVETINGMATTLRRKKVMEGKIDSLTSQGRAQGIFMAMLPIFLAGILSAIEPEAMSQLYTTRMGLAVLAVMVVMEILGFTFIKKITRIDA</sequence>
<dbReference type="OrthoDB" id="5611741at2"/>
<feature type="transmembrane region" description="Helical" evidence="6">
    <location>
        <begin position="297"/>
        <end position="317"/>
    </location>
</feature>
<evidence type="ECO:0000256" key="1">
    <source>
        <dbReference type="ARBA" id="ARBA00004651"/>
    </source>
</evidence>
<name>A0A2V4L230_AQUAC</name>
<dbReference type="Pfam" id="PF00482">
    <property type="entry name" value="T2SSF"/>
    <property type="match status" value="1"/>
</dbReference>
<feature type="transmembrane region" description="Helical" evidence="6">
    <location>
        <begin position="266"/>
        <end position="285"/>
    </location>
</feature>
<evidence type="ECO:0000313" key="9">
    <source>
        <dbReference type="Proteomes" id="UP000248146"/>
    </source>
</evidence>
<dbReference type="Proteomes" id="UP000248146">
    <property type="component" value="Unassembled WGS sequence"/>
</dbReference>
<evidence type="ECO:0000313" key="8">
    <source>
        <dbReference type="EMBL" id="PYC25948.1"/>
    </source>
</evidence>
<keyword evidence="3 6" id="KW-0812">Transmembrane</keyword>
<feature type="transmembrane region" description="Helical" evidence="6">
    <location>
        <begin position="120"/>
        <end position="139"/>
    </location>
</feature>
<keyword evidence="4 6" id="KW-1133">Transmembrane helix</keyword>
<protein>
    <submittedName>
        <fullName evidence="8">Secretion system protein F</fullName>
    </submittedName>
</protein>
<dbReference type="InterPro" id="IPR018076">
    <property type="entry name" value="T2SS_GspF_dom"/>
</dbReference>
<feature type="domain" description="Type II secretion system protein GspF" evidence="7">
    <location>
        <begin position="160"/>
        <end position="282"/>
    </location>
</feature>
<keyword evidence="2" id="KW-1003">Cell membrane</keyword>
<organism evidence="8 9">
    <name type="scientific">Aquipseudomonas alcaligenes</name>
    <name type="common">Pseudomonas alcaligenes</name>
    <dbReference type="NCBI Taxonomy" id="43263"/>
    <lineage>
        <taxon>Bacteria</taxon>
        <taxon>Pseudomonadati</taxon>
        <taxon>Pseudomonadota</taxon>
        <taxon>Gammaproteobacteria</taxon>
        <taxon>Pseudomonadales</taxon>
        <taxon>Pseudomonadaceae</taxon>
        <taxon>Aquipseudomonas</taxon>
    </lineage>
</organism>
<evidence type="ECO:0000259" key="7">
    <source>
        <dbReference type="Pfam" id="PF00482"/>
    </source>
</evidence>
<comment type="caution">
    <text evidence="8">The sequence shown here is derived from an EMBL/GenBank/DDBJ whole genome shotgun (WGS) entry which is preliminary data.</text>
</comment>
<feature type="transmembrane region" description="Helical" evidence="6">
    <location>
        <begin position="90"/>
        <end position="114"/>
    </location>
</feature>
<dbReference type="InterPro" id="IPR042094">
    <property type="entry name" value="T2SS_GspF_sf"/>
</dbReference>
<feature type="transmembrane region" description="Helical" evidence="6">
    <location>
        <begin position="44"/>
        <end position="69"/>
    </location>
</feature>